<dbReference type="AlphaFoldDB" id="A0A1R2B7N5"/>
<evidence type="ECO:0000256" key="2">
    <source>
        <dbReference type="ARBA" id="ARBA00022692"/>
    </source>
</evidence>
<organism evidence="7 8">
    <name type="scientific">Stentor coeruleus</name>
    <dbReference type="NCBI Taxonomy" id="5963"/>
    <lineage>
        <taxon>Eukaryota</taxon>
        <taxon>Sar</taxon>
        <taxon>Alveolata</taxon>
        <taxon>Ciliophora</taxon>
        <taxon>Postciliodesmatophora</taxon>
        <taxon>Heterotrichea</taxon>
        <taxon>Heterotrichida</taxon>
        <taxon>Stentoridae</taxon>
        <taxon>Stentor</taxon>
    </lineage>
</organism>
<name>A0A1R2B7N5_9CILI</name>
<feature type="domain" description="G-protein coupled receptors family 2 profile 2" evidence="6">
    <location>
        <begin position="5"/>
        <end position="176"/>
    </location>
</feature>
<feature type="transmembrane region" description="Helical" evidence="5">
    <location>
        <begin position="188"/>
        <end position="209"/>
    </location>
</feature>
<dbReference type="SUPFAM" id="SSF56104">
    <property type="entry name" value="SAICAR synthase-like"/>
    <property type="match status" value="1"/>
</dbReference>
<evidence type="ECO:0000313" key="8">
    <source>
        <dbReference type="Proteomes" id="UP000187209"/>
    </source>
</evidence>
<evidence type="ECO:0000256" key="5">
    <source>
        <dbReference type="SAM" id="Phobius"/>
    </source>
</evidence>
<dbReference type="PROSITE" id="PS50261">
    <property type="entry name" value="G_PROTEIN_RECEP_F2_4"/>
    <property type="match status" value="1"/>
</dbReference>
<dbReference type="Gene3D" id="3.30.800.10">
    <property type="entry name" value="Phosphatidylinositol Phosphate Kinase II Beta"/>
    <property type="match status" value="1"/>
</dbReference>
<feature type="transmembrane region" description="Helical" evidence="5">
    <location>
        <begin position="40"/>
        <end position="62"/>
    </location>
</feature>
<dbReference type="InterPro" id="IPR027484">
    <property type="entry name" value="PInositol-4-P-5-kinase_N"/>
</dbReference>
<gene>
    <name evidence="7" type="ORF">SteCoe_28678</name>
</gene>
<evidence type="ECO:0000259" key="6">
    <source>
        <dbReference type="PROSITE" id="PS50261"/>
    </source>
</evidence>
<dbReference type="InterPro" id="IPR017981">
    <property type="entry name" value="GPCR_2-like_7TM"/>
</dbReference>
<dbReference type="Gene3D" id="1.20.1070.10">
    <property type="entry name" value="Rhodopsin 7-helix transmembrane proteins"/>
    <property type="match status" value="1"/>
</dbReference>
<dbReference type="GO" id="GO:0046488">
    <property type="term" value="P:phosphatidylinositol metabolic process"/>
    <property type="evidence" value="ECO:0007669"/>
    <property type="project" value="InterPro"/>
</dbReference>
<comment type="caution">
    <text evidence="7">The sequence shown here is derived from an EMBL/GenBank/DDBJ whole genome shotgun (WGS) entry which is preliminary data.</text>
</comment>
<feature type="transmembrane region" description="Helical" evidence="5">
    <location>
        <begin position="157"/>
        <end position="176"/>
    </location>
</feature>
<keyword evidence="2 5" id="KW-0812">Transmembrane</keyword>
<accession>A0A1R2B7N5</accession>
<dbReference type="EMBL" id="MPUH01000873">
    <property type="protein sequence ID" value="OMJ72788.1"/>
    <property type="molecule type" value="Genomic_DNA"/>
</dbReference>
<feature type="transmembrane region" description="Helical" evidence="5">
    <location>
        <begin position="6"/>
        <end position="28"/>
    </location>
</feature>
<keyword evidence="3 5" id="KW-1133">Transmembrane helix</keyword>
<keyword evidence="4 5" id="KW-0472">Membrane</keyword>
<comment type="subcellular location">
    <subcellularLocation>
        <location evidence="1">Membrane</location>
        <topology evidence="1">Multi-pass membrane protein</topology>
    </subcellularLocation>
</comment>
<dbReference type="GO" id="GO:0016020">
    <property type="term" value="C:membrane"/>
    <property type="evidence" value="ECO:0007669"/>
    <property type="project" value="UniProtKB-SubCell"/>
</dbReference>
<reference evidence="7 8" key="1">
    <citation type="submission" date="2016-11" db="EMBL/GenBank/DDBJ databases">
        <title>The macronuclear genome of Stentor coeruleus: a giant cell with tiny introns.</title>
        <authorList>
            <person name="Slabodnick M."/>
            <person name="Ruby J.G."/>
            <person name="Reiff S.B."/>
            <person name="Swart E.C."/>
            <person name="Gosai S."/>
            <person name="Prabakaran S."/>
            <person name="Witkowska E."/>
            <person name="Larue G.E."/>
            <person name="Fisher S."/>
            <person name="Freeman R.M."/>
            <person name="Gunawardena J."/>
            <person name="Chu W."/>
            <person name="Stover N.A."/>
            <person name="Gregory B.D."/>
            <person name="Nowacki M."/>
            <person name="Derisi J."/>
            <person name="Roy S.W."/>
            <person name="Marshall W.F."/>
            <person name="Sood P."/>
        </authorList>
    </citation>
    <scope>NUCLEOTIDE SEQUENCE [LARGE SCALE GENOMIC DNA]</scope>
    <source>
        <strain evidence="7">WM001</strain>
    </source>
</reference>
<feature type="transmembrane region" description="Helical" evidence="5">
    <location>
        <begin position="74"/>
        <end position="100"/>
    </location>
</feature>
<protein>
    <recommendedName>
        <fullName evidence="6">G-protein coupled receptors family 2 profile 2 domain-containing protein</fullName>
    </recommendedName>
</protein>
<evidence type="ECO:0000256" key="3">
    <source>
        <dbReference type="ARBA" id="ARBA00022989"/>
    </source>
</evidence>
<dbReference type="InterPro" id="IPR002498">
    <property type="entry name" value="PInositol-4-P-4/5-kinase_core"/>
</dbReference>
<evidence type="ECO:0000256" key="4">
    <source>
        <dbReference type="ARBA" id="ARBA00023136"/>
    </source>
</evidence>
<sequence length="579" mass="66750">MNELVLVFLLVFMSISIVCELLMIYAFIKLKKLRHRPGIYVIIQVIAHLIVDFHWLSAVAIIRNSITMQGCRFVGALVFYSSTIAFNYILFLTLEIYFSVSQKYLDDFKKRSYYFHAIAQITSIPFLIMLEISGKAGSSKFGACGIEASSEYEIVPVIRNFFYITLILIFMGLSFYKRSKNDDECASALKYHLYVVLGFIITFAPIQIINGVNYPEFHTNQNSIIEWSRNIGALLNAISGAVVFFARFSQKKLLKHLWNSIIGKHEDKISQSVLEINLLPYSNLFQQLDKKVNTIKAQVNNILASLIMVFSDFCTAGIKCMNGEKKWTYEYMNRMCKVTLYNYKQSKRVINSENMKMKNFVYSFDIDKNSEGLNSRYINNSNNTFTFLTYDKKFYLKTFSAEDMQNFSSTFPSYSQRQENSSSSLISIYGFFTIEYEGESALHFVLYENLGYAFKNPKLTIIRGKSYKSQNAINNSCAEFSIDMIKIPASLRKKMMKSIENDTNVLSLVQGLNYYLILAYDIEVSLVQRRKKLITCEGKTAVIGISIEWDVWGTEKNSNEYRESLLKEIDGIFISSFTY</sequence>
<evidence type="ECO:0000256" key="1">
    <source>
        <dbReference type="ARBA" id="ARBA00004141"/>
    </source>
</evidence>
<proteinExistence type="predicted"/>
<keyword evidence="8" id="KW-1185">Reference proteome</keyword>
<dbReference type="GO" id="GO:0007166">
    <property type="term" value="P:cell surface receptor signaling pathway"/>
    <property type="evidence" value="ECO:0007669"/>
    <property type="project" value="InterPro"/>
</dbReference>
<dbReference type="GO" id="GO:0052742">
    <property type="term" value="F:phosphatidylinositol kinase activity"/>
    <property type="evidence" value="ECO:0007669"/>
    <property type="project" value="InterPro"/>
</dbReference>
<dbReference type="GO" id="GO:0004888">
    <property type="term" value="F:transmembrane signaling receptor activity"/>
    <property type="evidence" value="ECO:0007669"/>
    <property type="project" value="InterPro"/>
</dbReference>
<feature type="transmembrane region" description="Helical" evidence="5">
    <location>
        <begin position="112"/>
        <end position="130"/>
    </location>
</feature>
<evidence type="ECO:0000313" key="7">
    <source>
        <dbReference type="EMBL" id="OMJ72788.1"/>
    </source>
</evidence>
<feature type="transmembrane region" description="Helical" evidence="5">
    <location>
        <begin position="229"/>
        <end position="248"/>
    </location>
</feature>
<dbReference type="Pfam" id="PF01504">
    <property type="entry name" value="PIP5K"/>
    <property type="match status" value="1"/>
</dbReference>
<dbReference type="Proteomes" id="UP000187209">
    <property type="component" value="Unassembled WGS sequence"/>
</dbReference>